<name>A0A2U1N9F1_ARTAN</name>
<protein>
    <submittedName>
        <fullName evidence="1">Uncharacterized protein</fullName>
    </submittedName>
</protein>
<comment type="caution">
    <text evidence="1">The sequence shown here is derived from an EMBL/GenBank/DDBJ whole genome shotgun (WGS) entry which is preliminary data.</text>
</comment>
<organism evidence="1 2">
    <name type="scientific">Artemisia annua</name>
    <name type="common">Sweet wormwood</name>
    <dbReference type="NCBI Taxonomy" id="35608"/>
    <lineage>
        <taxon>Eukaryota</taxon>
        <taxon>Viridiplantae</taxon>
        <taxon>Streptophyta</taxon>
        <taxon>Embryophyta</taxon>
        <taxon>Tracheophyta</taxon>
        <taxon>Spermatophyta</taxon>
        <taxon>Magnoliopsida</taxon>
        <taxon>eudicotyledons</taxon>
        <taxon>Gunneridae</taxon>
        <taxon>Pentapetalae</taxon>
        <taxon>asterids</taxon>
        <taxon>campanulids</taxon>
        <taxon>Asterales</taxon>
        <taxon>Asteraceae</taxon>
        <taxon>Asteroideae</taxon>
        <taxon>Anthemideae</taxon>
        <taxon>Artemisiinae</taxon>
        <taxon>Artemisia</taxon>
    </lineage>
</organism>
<reference evidence="1 2" key="1">
    <citation type="journal article" date="2018" name="Mol. Plant">
        <title>The genome of Artemisia annua provides insight into the evolution of Asteraceae family and artemisinin biosynthesis.</title>
        <authorList>
            <person name="Shen Q."/>
            <person name="Zhang L."/>
            <person name="Liao Z."/>
            <person name="Wang S."/>
            <person name="Yan T."/>
            <person name="Shi P."/>
            <person name="Liu M."/>
            <person name="Fu X."/>
            <person name="Pan Q."/>
            <person name="Wang Y."/>
            <person name="Lv Z."/>
            <person name="Lu X."/>
            <person name="Zhang F."/>
            <person name="Jiang W."/>
            <person name="Ma Y."/>
            <person name="Chen M."/>
            <person name="Hao X."/>
            <person name="Li L."/>
            <person name="Tang Y."/>
            <person name="Lv G."/>
            <person name="Zhou Y."/>
            <person name="Sun X."/>
            <person name="Brodelius P.E."/>
            <person name="Rose J.K.C."/>
            <person name="Tang K."/>
        </authorList>
    </citation>
    <scope>NUCLEOTIDE SEQUENCE [LARGE SCALE GENOMIC DNA]</scope>
    <source>
        <strain evidence="2">cv. Huhao1</strain>
        <tissue evidence="1">Leaf</tissue>
    </source>
</reference>
<sequence>MAFHCFKIQLKKNESATENCGEHSVTVILVHHMSDTTLMWTQSIRIFPDVSSGLSYLHNNKGKTWFSLNENEEDCDALLSQMDTHSTLSYNRKRLNHPMNMKD</sequence>
<evidence type="ECO:0000313" key="2">
    <source>
        <dbReference type="Proteomes" id="UP000245207"/>
    </source>
</evidence>
<gene>
    <name evidence="1" type="ORF">CTI12_AA292030</name>
</gene>
<dbReference type="AlphaFoldDB" id="A0A2U1N9F1"/>
<proteinExistence type="predicted"/>
<accession>A0A2U1N9F1</accession>
<dbReference type="EMBL" id="PKPP01003301">
    <property type="protein sequence ID" value="PWA70130.1"/>
    <property type="molecule type" value="Genomic_DNA"/>
</dbReference>
<keyword evidence="2" id="KW-1185">Reference proteome</keyword>
<dbReference type="Proteomes" id="UP000245207">
    <property type="component" value="Unassembled WGS sequence"/>
</dbReference>
<evidence type="ECO:0000313" key="1">
    <source>
        <dbReference type="EMBL" id="PWA70130.1"/>
    </source>
</evidence>